<dbReference type="GO" id="GO:0043709">
    <property type="term" value="P:cell adhesion involved in single-species biofilm formation"/>
    <property type="evidence" value="ECO:0007669"/>
    <property type="project" value="TreeGrafter"/>
</dbReference>
<dbReference type="SUPFAM" id="SSF55781">
    <property type="entry name" value="GAF domain-like"/>
    <property type="match status" value="1"/>
</dbReference>
<dbReference type="GO" id="GO:1902201">
    <property type="term" value="P:negative regulation of bacterial-type flagellum-dependent cell motility"/>
    <property type="evidence" value="ECO:0007669"/>
    <property type="project" value="TreeGrafter"/>
</dbReference>
<proteinExistence type="predicted"/>
<dbReference type="GO" id="GO:0052621">
    <property type="term" value="F:diguanylate cyclase activity"/>
    <property type="evidence" value="ECO:0007669"/>
    <property type="project" value="TreeGrafter"/>
</dbReference>
<dbReference type="InterPro" id="IPR000160">
    <property type="entry name" value="GGDEF_dom"/>
</dbReference>
<dbReference type="Pfam" id="PF00990">
    <property type="entry name" value="GGDEF"/>
    <property type="match status" value="1"/>
</dbReference>
<evidence type="ECO:0000259" key="2">
    <source>
        <dbReference type="PROSITE" id="PS50887"/>
    </source>
</evidence>
<dbReference type="InterPro" id="IPR043128">
    <property type="entry name" value="Rev_trsase/Diguanyl_cyclase"/>
</dbReference>
<name>A0A0F9PKE8_9ZZZZ</name>
<dbReference type="InterPro" id="IPR003018">
    <property type="entry name" value="GAF"/>
</dbReference>
<dbReference type="PROSITE" id="PS50887">
    <property type="entry name" value="GGDEF"/>
    <property type="match status" value="1"/>
</dbReference>
<feature type="domain" description="GGDEF" evidence="2">
    <location>
        <begin position="344"/>
        <end position="481"/>
    </location>
</feature>
<comment type="caution">
    <text evidence="3">The sequence shown here is derived from an EMBL/GenBank/DDBJ whole genome shotgun (WGS) entry which is preliminary data.</text>
</comment>
<keyword evidence="1" id="KW-0175">Coiled coil</keyword>
<dbReference type="EMBL" id="LAZR01002842">
    <property type="protein sequence ID" value="KKN24962.1"/>
    <property type="molecule type" value="Genomic_DNA"/>
</dbReference>
<dbReference type="CDD" id="cd01949">
    <property type="entry name" value="GGDEF"/>
    <property type="match status" value="1"/>
</dbReference>
<dbReference type="PANTHER" id="PTHR45138">
    <property type="entry name" value="REGULATORY COMPONENTS OF SENSORY TRANSDUCTION SYSTEM"/>
    <property type="match status" value="1"/>
</dbReference>
<dbReference type="Gene3D" id="3.30.450.40">
    <property type="match status" value="1"/>
</dbReference>
<organism evidence="3">
    <name type="scientific">marine sediment metagenome</name>
    <dbReference type="NCBI Taxonomy" id="412755"/>
    <lineage>
        <taxon>unclassified sequences</taxon>
        <taxon>metagenomes</taxon>
        <taxon>ecological metagenomes</taxon>
    </lineage>
</organism>
<dbReference type="FunFam" id="3.30.70.270:FF:000001">
    <property type="entry name" value="Diguanylate cyclase domain protein"/>
    <property type="match status" value="1"/>
</dbReference>
<sequence length="483" mass="55615">MSNNRSDEMWQNMKLLPFCILLYDANEDIFKVNSQALSLFDLKEQPHFKKADFSHITLTNHHSKKELLIEELFIDYFMANNQCQFVLSKQACKLVLNVKFAKLSNSNSIIIIDILNNNVDEQYDFDNIISKISTDLIDIQNDDVDKHINYALKAIGTVCQADRSYLFKFAEDGKTMNNTHEWVNNGIQAFKEDLQDLPKNTLPYFFSSMVRTHLFRVNNVATLPIQAISEKTIFQQQKIKSVLCIGLRYDKELVGFIGCDCVVKKRNWTDLDLIRLRLVGEMLANAFKSLNYKKELQKAQQQLIKANHKLNKQVNTDGLTNIANRRCFDQTLKCEIKRCARNKEPISLIMCDIDFFKRYNDNYGHQLGDEVLKRVAKALHDLCKREGDLAARFGGEEFTIVLPAIDTEHCQRFAALIQEKIAELAIEHNFSSASKYLTLSIGFYSFIPSQKTTPKEVITNADIALYNAKETGRNKIARFEKAN</sequence>
<dbReference type="InterPro" id="IPR029787">
    <property type="entry name" value="Nucleotide_cyclase"/>
</dbReference>
<evidence type="ECO:0000313" key="3">
    <source>
        <dbReference type="EMBL" id="KKN24962.1"/>
    </source>
</evidence>
<dbReference type="NCBIfam" id="TIGR00254">
    <property type="entry name" value="GGDEF"/>
    <property type="match status" value="1"/>
</dbReference>
<gene>
    <name evidence="3" type="ORF">LCGC14_0889610</name>
</gene>
<dbReference type="Pfam" id="PF01590">
    <property type="entry name" value="GAF"/>
    <property type="match status" value="1"/>
</dbReference>
<dbReference type="InterPro" id="IPR029016">
    <property type="entry name" value="GAF-like_dom_sf"/>
</dbReference>
<accession>A0A0F9PKE8</accession>
<dbReference type="Gene3D" id="3.30.70.270">
    <property type="match status" value="1"/>
</dbReference>
<dbReference type="SUPFAM" id="SSF55073">
    <property type="entry name" value="Nucleotide cyclase"/>
    <property type="match status" value="1"/>
</dbReference>
<dbReference type="GO" id="GO:0005886">
    <property type="term" value="C:plasma membrane"/>
    <property type="evidence" value="ECO:0007669"/>
    <property type="project" value="TreeGrafter"/>
</dbReference>
<feature type="coiled-coil region" evidence="1">
    <location>
        <begin position="289"/>
        <end position="316"/>
    </location>
</feature>
<dbReference type="InterPro" id="IPR050469">
    <property type="entry name" value="Diguanylate_Cyclase"/>
</dbReference>
<dbReference type="SMART" id="SM00267">
    <property type="entry name" value="GGDEF"/>
    <property type="match status" value="1"/>
</dbReference>
<evidence type="ECO:0000256" key="1">
    <source>
        <dbReference type="SAM" id="Coils"/>
    </source>
</evidence>
<reference evidence="3" key="1">
    <citation type="journal article" date="2015" name="Nature">
        <title>Complex archaea that bridge the gap between prokaryotes and eukaryotes.</title>
        <authorList>
            <person name="Spang A."/>
            <person name="Saw J.H."/>
            <person name="Jorgensen S.L."/>
            <person name="Zaremba-Niedzwiedzka K."/>
            <person name="Martijn J."/>
            <person name="Lind A.E."/>
            <person name="van Eijk R."/>
            <person name="Schleper C."/>
            <person name="Guy L."/>
            <person name="Ettema T.J."/>
        </authorList>
    </citation>
    <scope>NUCLEOTIDE SEQUENCE</scope>
</reference>
<dbReference type="AlphaFoldDB" id="A0A0F9PKE8"/>
<protein>
    <recommendedName>
        <fullName evidence="2">GGDEF domain-containing protein</fullName>
    </recommendedName>
</protein>
<dbReference type="PANTHER" id="PTHR45138:SF9">
    <property type="entry name" value="DIGUANYLATE CYCLASE DGCM-RELATED"/>
    <property type="match status" value="1"/>
</dbReference>